<dbReference type="PANTHER" id="PTHR18901:SF38">
    <property type="entry name" value="PSEUDOURIDINE-5'-PHOSPHATASE"/>
    <property type="match status" value="1"/>
</dbReference>
<sequence length="214" mass="24237">MKAIAFDFDGTLIDSMGMWRRLGRDFVESKGKEYTDAIHDKVTTMSLNQSSAFFKKELELPESVEEIFNEMGDILKNGYSHTLPLKEGAMDLVKRAYKRAPIVLATATNEEFLGPALERFGLNPYFQFIQTCNGVGIEKSDARFYDILAKKLGEKPEDILFFDDAHYAVVAAKAYGLYTIGVKDDSNAPYWDDIVDTADEVVDSLLHVDLERYF</sequence>
<dbReference type="AlphaFoldDB" id="A0A134AHS0"/>
<dbReference type="Gene3D" id="3.40.50.1000">
    <property type="entry name" value="HAD superfamily/HAD-like"/>
    <property type="match status" value="1"/>
</dbReference>
<dbReference type="Proteomes" id="UP000070442">
    <property type="component" value="Unassembled WGS sequence"/>
</dbReference>
<dbReference type="OrthoDB" id="9797743at2"/>
<dbReference type="PATRIC" id="fig|755172.3.peg.442"/>
<dbReference type="EMBL" id="LSDG01000019">
    <property type="protein sequence ID" value="KXB67277.1"/>
    <property type="molecule type" value="Genomic_DNA"/>
</dbReference>
<protein>
    <submittedName>
        <fullName evidence="1">HAD hydrolase, family IA, variant 3</fullName>
    </submittedName>
</protein>
<evidence type="ECO:0000313" key="2">
    <source>
        <dbReference type="Proteomes" id="UP000070442"/>
    </source>
</evidence>
<proteinExistence type="predicted"/>
<keyword evidence="1" id="KW-0378">Hydrolase</keyword>
<dbReference type="InterPro" id="IPR036412">
    <property type="entry name" value="HAD-like_sf"/>
</dbReference>
<dbReference type="InterPro" id="IPR023198">
    <property type="entry name" value="PGP-like_dom2"/>
</dbReference>
<dbReference type="GO" id="GO:0016791">
    <property type="term" value="F:phosphatase activity"/>
    <property type="evidence" value="ECO:0007669"/>
    <property type="project" value="TreeGrafter"/>
</dbReference>
<name>A0A134AHS0_9FIRM</name>
<dbReference type="RefSeq" id="WP_068366967.1">
    <property type="nucleotide sequence ID" value="NZ_KQ960171.1"/>
</dbReference>
<keyword evidence="2" id="KW-1185">Reference proteome</keyword>
<dbReference type="Pfam" id="PF00702">
    <property type="entry name" value="Hydrolase"/>
    <property type="match status" value="1"/>
</dbReference>
<accession>A0A134AHS0</accession>
<dbReference type="STRING" id="755172.HMPREF1863_00461"/>
<dbReference type="Gene3D" id="1.10.150.240">
    <property type="entry name" value="Putative phosphatase, domain 2"/>
    <property type="match status" value="1"/>
</dbReference>
<dbReference type="SFLD" id="SFLDG01129">
    <property type="entry name" value="C1.5:_HAD__Beta-PGM__Phosphata"/>
    <property type="match status" value="1"/>
</dbReference>
<dbReference type="InterPro" id="IPR023214">
    <property type="entry name" value="HAD_sf"/>
</dbReference>
<dbReference type="PRINTS" id="PR00413">
    <property type="entry name" value="HADHALOGNASE"/>
</dbReference>
<dbReference type="PANTHER" id="PTHR18901">
    <property type="entry name" value="2-DEOXYGLUCOSE-6-PHOSPHATE PHOSPHATASE 2"/>
    <property type="match status" value="1"/>
</dbReference>
<organism evidence="1 2">
    <name type="scientific">Aedoeadaptatus coxii</name>
    <dbReference type="NCBI Taxonomy" id="755172"/>
    <lineage>
        <taxon>Bacteria</taxon>
        <taxon>Bacillati</taxon>
        <taxon>Bacillota</taxon>
        <taxon>Tissierellia</taxon>
        <taxon>Tissierellales</taxon>
        <taxon>Peptoniphilaceae</taxon>
        <taxon>Aedoeadaptatus</taxon>
    </lineage>
</organism>
<reference evidence="2" key="1">
    <citation type="submission" date="2016-01" db="EMBL/GenBank/DDBJ databases">
        <authorList>
            <person name="Mitreva M."/>
            <person name="Pepin K.H."/>
            <person name="Mihindukulasuriya K.A."/>
            <person name="Fulton R."/>
            <person name="Fronick C."/>
            <person name="O'Laughlin M."/>
            <person name="Miner T."/>
            <person name="Herter B."/>
            <person name="Rosa B.A."/>
            <person name="Cordes M."/>
            <person name="Tomlinson C."/>
            <person name="Wollam A."/>
            <person name="Palsikar V.B."/>
            <person name="Mardis E.R."/>
            <person name="Wilson R.K."/>
        </authorList>
    </citation>
    <scope>NUCLEOTIDE SEQUENCE [LARGE SCALE GENOMIC DNA]</scope>
    <source>
        <strain evidence="2">DNF00729</strain>
    </source>
</reference>
<gene>
    <name evidence="1" type="ORF">HMPREF1863_00461</name>
</gene>
<dbReference type="SUPFAM" id="SSF56784">
    <property type="entry name" value="HAD-like"/>
    <property type="match status" value="1"/>
</dbReference>
<dbReference type="InterPro" id="IPR006439">
    <property type="entry name" value="HAD-SF_hydro_IA"/>
</dbReference>
<comment type="caution">
    <text evidence="1">The sequence shown here is derived from an EMBL/GenBank/DDBJ whole genome shotgun (WGS) entry which is preliminary data.</text>
</comment>
<dbReference type="NCBIfam" id="TIGR01509">
    <property type="entry name" value="HAD-SF-IA-v3"/>
    <property type="match status" value="1"/>
</dbReference>
<evidence type="ECO:0000313" key="1">
    <source>
        <dbReference type="EMBL" id="KXB67277.1"/>
    </source>
</evidence>
<dbReference type="SFLD" id="SFLDS00003">
    <property type="entry name" value="Haloacid_Dehalogenase"/>
    <property type="match status" value="1"/>
</dbReference>